<proteinExistence type="predicted"/>
<dbReference type="InterPro" id="IPR036691">
    <property type="entry name" value="Endo/exonu/phosph_ase_sf"/>
</dbReference>
<reference evidence="3" key="1">
    <citation type="submission" date="2020-05" db="EMBL/GenBank/DDBJ databases">
        <title>Mycena genomes resolve the evolution of fungal bioluminescence.</title>
        <authorList>
            <person name="Tsai I.J."/>
        </authorList>
    </citation>
    <scope>NUCLEOTIDE SEQUENCE</scope>
    <source>
        <strain evidence="3">171206Taipei</strain>
    </source>
</reference>
<dbReference type="GeneID" id="59352196"/>
<dbReference type="Pfam" id="PF03372">
    <property type="entry name" value="Exo_endo_phos"/>
    <property type="match status" value="1"/>
</dbReference>
<dbReference type="EMBL" id="JACAZF010000014">
    <property type="protein sequence ID" value="KAF7290818.1"/>
    <property type="molecule type" value="Genomic_DNA"/>
</dbReference>
<dbReference type="RefSeq" id="XP_037214178.1">
    <property type="nucleotide sequence ID" value="XM_037369680.1"/>
</dbReference>
<name>A0A8H6S1A3_9AGAR</name>
<dbReference type="GO" id="GO:0003824">
    <property type="term" value="F:catalytic activity"/>
    <property type="evidence" value="ECO:0007669"/>
    <property type="project" value="InterPro"/>
</dbReference>
<keyword evidence="4" id="KW-1185">Reference proteome</keyword>
<dbReference type="Proteomes" id="UP000636479">
    <property type="component" value="Unassembled WGS sequence"/>
</dbReference>
<evidence type="ECO:0000313" key="3">
    <source>
        <dbReference type="EMBL" id="KAF7290818.1"/>
    </source>
</evidence>
<organism evidence="3 4">
    <name type="scientific">Mycena indigotica</name>
    <dbReference type="NCBI Taxonomy" id="2126181"/>
    <lineage>
        <taxon>Eukaryota</taxon>
        <taxon>Fungi</taxon>
        <taxon>Dikarya</taxon>
        <taxon>Basidiomycota</taxon>
        <taxon>Agaricomycotina</taxon>
        <taxon>Agaricomycetes</taxon>
        <taxon>Agaricomycetidae</taxon>
        <taxon>Agaricales</taxon>
        <taxon>Marasmiineae</taxon>
        <taxon>Mycenaceae</taxon>
        <taxon>Mycena</taxon>
    </lineage>
</organism>
<protein>
    <recommendedName>
        <fullName evidence="2">Endonuclease/exonuclease/phosphatase domain-containing protein</fullName>
    </recommendedName>
</protein>
<feature type="domain" description="Endonuclease/exonuclease/phosphatase" evidence="2">
    <location>
        <begin position="1"/>
        <end position="214"/>
    </location>
</feature>
<evidence type="ECO:0000256" key="1">
    <source>
        <dbReference type="SAM" id="MobiDB-lite"/>
    </source>
</evidence>
<evidence type="ECO:0000259" key="2">
    <source>
        <dbReference type="Pfam" id="PF03372"/>
    </source>
</evidence>
<dbReference type="SUPFAM" id="SSF56219">
    <property type="entry name" value="DNase I-like"/>
    <property type="match status" value="1"/>
</dbReference>
<feature type="region of interest" description="Disordered" evidence="1">
    <location>
        <begin position="203"/>
        <end position="226"/>
    </location>
</feature>
<dbReference type="InterPro" id="IPR005135">
    <property type="entry name" value="Endo/exonuclease/phosphatase"/>
</dbReference>
<dbReference type="AlphaFoldDB" id="A0A8H6S1A3"/>
<gene>
    <name evidence="3" type="ORF">MIND_01323000</name>
</gene>
<comment type="caution">
    <text evidence="3">The sequence shown here is derived from an EMBL/GenBank/DDBJ whole genome shotgun (WGS) entry which is preliminary data.</text>
</comment>
<dbReference type="OrthoDB" id="9975959at2759"/>
<sequence length="226" mass="25393">MSWNLQATPYKRVERAQLIFDRIFRANLPDVLLLQEVNRDVRKAILADPKLRGGFLMSDADSEDDSAFFPFSTMTLLSRKRFAAGGVSSGEDQLQKMVISDAFRMTLPSRDDRDALCIDVSDPVTPGHVLRLINVHLESLDAAFRRGFQLYLMNALLREAGCSGGVIAGSFNAFEPYDLTLVEQHGLLDAWVKLHGPLPRADVGHWRRPRRRPPAGPPRQGRDAWP</sequence>
<dbReference type="Gene3D" id="3.60.10.10">
    <property type="entry name" value="Endonuclease/exonuclease/phosphatase"/>
    <property type="match status" value="1"/>
</dbReference>
<accession>A0A8H6S1A3</accession>
<evidence type="ECO:0000313" key="4">
    <source>
        <dbReference type="Proteomes" id="UP000636479"/>
    </source>
</evidence>